<dbReference type="PANTHER" id="PTHR24567">
    <property type="entry name" value="CRP FAMILY TRANSCRIPTIONAL REGULATORY PROTEIN"/>
    <property type="match status" value="1"/>
</dbReference>
<dbReference type="InterPro" id="IPR014710">
    <property type="entry name" value="RmlC-like_jellyroll"/>
</dbReference>
<evidence type="ECO:0000313" key="5">
    <source>
        <dbReference type="EMBL" id="MDU0341458.1"/>
    </source>
</evidence>
<dbReference type="Pfam" id="PF13545">
    <property type="entry name" value="HTH_Crp_2"/>
    <property type="match status" value="1"/>
</dbReference>
<evidence type="ECO:0000256" key="1">
    <source>
        <dbReference type="ARBA" id="ARBA00023015"/>
    </source>
</evidence>
<dbReference type="SUPFAM" id="SSF51206">
    <property type="entry name" value="cAMP-binding domain-like"/>
    <property type="match status" value="1"/>
</dbReference>
<comment type="caution">
    <text evidence="5">The sequence shown here is derived from an EMBL/GenBank/DDBJ whole genome shotgun (WGS) entry which is preliminary data.</text>
</comment>
<dbReference type="SUPFAM" id="SSF46785">
    <property type="entry name" value="Winged helix' DNA-binding domain"/>
    <property type="match status" value="1"/>
</dbReference>
<organism evidence="5 6">
    <name type="scientific">Bosea rubneri</name>
    <dbReference type="NCBI Taxonomy" id="3075434"/>
    <lineage>
        <taxon>Bacteria</taxon>
        <taxon>Pseudomonadati</taxon>
        <taxon>Pseudomonadota</taxon>
        <taxon>Alphaproteobacteria</taxon>
        <taxon>Hyphomicrobiales</taxon>
        <taxon>Boseaceae</taxon>
        <taxon>Bosea</taxon>
    </lineage>
</organism>
<keyword evidence="6" id="KW-1185">Reference proteome</keyword>
<name>A0ABU3S9J2_9HYPH</name>
<dbReference type="InterPro" id="IPR050397">
    <property type="entry name" value="Env_Response_Regulators"/>
</dbReference>
<keyword evidence="2" id="KW-0238">DNA-binding</keyword>
<sequence>MKQELKGDFDIRNQVLLSVRPEARAFIEPRLITRRLALGQTLNQENEPFTHAIFPHEGVISLKAEMRDGRSVEKASIGYEGFIGIPLIMGGSEAISQSTVAVPGYASWLSIQDLDDAIAGFPCVREAMLRYAKSLIIQLLETVACNSLHSAEERIARWLAHAHDRVVGDSFQLTQAAISQALGLRRATVNQVCSKLMENGAIAYSRGDLTVLDADRLQGHACECYGRVRKAFEINAKPVERFIR</sequence>
<protein>
    <submittedName>
        <fullName evidence="5">Crp/Fnr family transcriptional regulator</fullName>
    </submittedName>
</protein>
<reference evidence="5 6" key="1">
    <citation type="submission" date="2023-09" db="EMBL/GenBank/DDBJ databases">
        <title>Whole genome shotgun sequencing (WGS) of Bosea sp. ZW T0_25, isolated from stored onions (Allium cepa).</title>
        <authorList>
            <person name="Stoll D.A."/>
            <person name="Huch M."/>
        </authorList>
    </citation>
    <scope>NUCLEOTIDE SEQUENCE [LARGE SCALE GENOMIC DNA]</scope>
    <source>
        <strain evidence="5 6">ZW T0_25</strain>
    </source>
</reference>
<evidence type="ECO:0000259" key="4">
    <source>
        <dbReference type="PROSITE" id="PS51063"/>
    </source>
</evidence>
<accession>A0ABU3S9J2</accession>
<dbReference type="InterPro" id="IPR018490">
    <property type="entry name" value="cNMP-bd_dom_sf"/>
</dbReference>
<evidence type="ECO:0000313" key="6">
    <source>
        <dbReference type="Proteomes" id="UP001254257"/>
    </source>
</evidence>
<dbReference type="InterPro" id="IPR036390">
    <property type="entry name" value="WH_DNA-bd_sf"/>
</dbReference>
<dbReference type="RefSeq" id="WP_316019277.1">
    <property type="nucleotide sequence ID" value="NZ_JAWDID010000024.1"/>
</dbReference>
<dbReference type="Proteomes" id="UP001254257">
    <property type="component" value="Unassembled WGS sequence"/>
</dbReference>
<keyword evidence="1" id="KW-0805">Transcription regulation</keyword>
<dbReference type="InterPro" id="IPR012318">
    <property type="entry name" value="HTH_CRP"/>
</dbReference>
<dbReference type="PROSITE" id="PS51063">
    <property type="entry name" value="HTH_CRP_2"/>
    <property type="match status" value="1"/>
</dbReference>
<keyword evidence="3" id="KW-0804">Transcription</keyword>
<evidence type="ECO:0000256" key="3">
    <source>
        <dbReference type="ARBA" id="ARBA00023163"/>
    </source>
</evidence>
<dbReference type="Gene3D" id="2.60.120.10">
    <property type="entry name" value="Jelly Rolls"/>
    <property type="match status" value="1"/>
</dbReference>
<dbReference type="PANTHER" id="PTHR24567:SF74">
    <property type="entry name" value="HTH-TYPE TRANSCRIPTIONAL REGULATOR ARCR"/>
    <property type="match status" value="1"/>
</dbReference>
<feature type="domain" description="HTH crp-type" evidence="4">
    <location>
        <begin position="149"/>
        <end position="215"/>
    </location>
</feature>
<dbReference type="EMBL" id="JAWDID010000024">
    <property type="protein sequence ID" value="MDU0341458.1"/>
    <property type="molecule type" value="Genomic_DNA"/>
</dbReference>
<proteinExistence type="predicted"/>
<evidence type="ECO:0000256" key="2">
    <source>
        <dbReference type="ARBA" id="ARBA00023125"/>
    </source>
</evidence>
<gene>
    <name evidence="5" type="ORF">RKE40_16290</name>
</gene>